<name>A0A401QZM5_STRNR</name>
<accession>A0A401QZM5</accession>
<dbReference type="Proteomes" id="UP000288351">
    <property type="component" value="Unassembled WGS sequence"/>
</dbReference>
<dbReference type="EMBL" id="BHXC01000006">
    <property type="protein sequence ID" value="GCB90826.1"/>
    <property type="molecule type" value="Genomic_DNA"/>
</dbReference>
<protein>
    <submittedName>
        <fullName evidence="1">Uncharacterized protein</fullName>
    </submittedName>
</protein>
<reference evidence="1 2" key="1">
    <citation type="journal article" date="2019" name="Microbiol. Resour. Announc.">
        <title>Draft Genome Sequence of the Most Traditional epsilon-Poly-l-Lysine Producer, Streptomyces albulus NBRC14147.</title>
        <authorList>
            <person name="Yamanaka K."/>
            <person name="Hamano Y."/>
        </authorList>
    </citation>
    <scope>NUCLEOTIDE SEQUENCE [LARGE SCALE GENOMIC DNA]</scope>
    <source>
        <strain evidence="1 2">NBRC 14147</strain>
    </source>
</reference>
<evidence type="ECO:0000313" key="1">
    <source>
        <dbReference type="EMBL" id="GCB90826.1"/>
    </source>
</evidence>
<sequence>MSRSRNTNRLAKRIRDQTSLTLSTASRLAQQANIYLGSSVVDSPDPRQRSLEAHLAHVLASSFKDRQLNGALLGVRKAEPENQSVSLTLEPDMADEVLRGLLPRFDHFYGGVRGIPGLRVRGDETRLILHDAISSAHVTVTRADGAPIRLPSARDGEVLLWKRVPGGFSRDEKDEAEEWAGSRAIEDLRVRDLLLSRILRCPGLVNRAAEPHGFANCYTHHAGDLVIEWCCGDTVEALCAVLLAHGFADDVPRAKAIELISRHSARLGDRTVILNRHGSCLYGRSAEDVVESIKEGYTS</sequence>
<evidence type="ECO:0000313" key="2">
    <source>
        <dbReference type="Proteomes" id="UP000288351"/>
    </source>
</evidence>
<comment type="caution">
    <text evidence="1">The sequence shown here is derived from an EMBL/GenBank/DDBJ whole genome shotgun (WGS) entry which is preliminary data.</text>
</comment>
<dbReference type="AlphaFoldDB" id="A0A401QZM5"/>
<proteinExistence type="predicted"/>
<gene>
    <name evidence="1" type="ORF">SALB_03534</name>
</gene>
<dbReference type="RefSeq" id="WP_037633697.1">
    <property type="nucleotide sequence ID" value="NZ_BHXC01000006.1"/>
</dbReference>
<organism evidence="1 2">
    <name type="scientific">Streptomyces noursei</name>
    <name type="common">Streptomyces albulus</name>
    <dbReference type="NCBI Taxonomy" id="1971"/>
    <lineage>
        <taxon>Bacteria</taxon>
        <taxon>Bacillati</taxon>
        <taxon>Actinomycetota</taxon>
        <taxon>Actinomycetes</taxon>
        <taxon>Kitasatosporales</taxon>
        <taxon>Streptomycetaceae</taxon>
        <taxon>Streptomyces</taxon>
    </lineage>
</organism>